<dbReference type="SMART" id="SM00830">
    <property type="entry name" value="CM_2"/>
    <property type="match status" value="1"/>
</dbReference>
<feature type="binding site" evidence="3">
    <location>
        <position position="304"/>
    </location>
    <ligand>
        <name>phosphoenolpyruvate</name>
        <dbReference type="ChEBI" id="CHEBI:58702"/>
    </ligand>
</feature>
<dbReference type="GO" id="GO:0046417">
    <property type="term" value="P:chorismate metabolic process"/>
    <property type="evidence" value="ECO:0007669"/>
    <property type="project" value="InterPro"/>
</dbReference>
<dbReference type="EC" id="2.5.1.54" evidence="4"/>
<dbReference type="Pfam" id="PF01474">
    <property type="entry name" value="DAHP_synth_2"/>
    <property type="match status" value="2"/>
</dbReference>
<keyword evidence="3" id="KW-0170">Cobalt</keyword>
<evidence type="ECO:0000259" key="6">
    <source>
        <dbReference type="PROSITE" id="PS51168"/>
    </source>
</evidence>
<organism evidence="7 8">
    <name type="scientific">Sphingomonas ginkgonis</name>
    <dbReference type="NCBI Taxonomy" id="2315330"/>
    <lineage>
        <taxon>Bacteria</taxon>
        <taxon>Pseudomonadati</taxon>
        <taxon>Pseudomonadota</taxon>
        <taxon>Alphaproteobacteria</taxon>
        <taxon>Sphingomonadales</taxon>
        <taxon>Sphingomonadaceae</taxon>
        <taxon>Sphingomonas</taxon>
    </lineage>
</organism>
<feature type="coiled-coil region" evidence="5">
    <location>
        <begin position="2"/>
        <end position="29"/>
    </location>
</feature>
<dbReference type="InterPro" id="IPR013785">
    <property type="entry name" value="Aldolase_TIM"/>
</dbReference>
<sequence length="615" mass="67066">MTEQQSRRLAELRGELDRIDDQILDLIEQRMAAASAIARAKDDEGDQRLKLRPRRQAQIVERLHARATSARPELIANVWREIMAHSLQAQAATEIVLAPSDTPELLEARARAHFGSAAAIRFAVSAAQALKAALSGEAIAVLQEPISGDDHLRLFDMVLGEDRQPLGFAIGRVAAEDALAEEAPEKKRRVRFADHQSPSDWTPVGWRERRAEQQPDYPDAGALQRVERRLAGSAPLVEVADIIHLRASLSQVANAQGFILQGGDCAESFAEFNAEKVRTTYKLLLQMGALLRSATAGEVVHLARIAGQFAKPRSAGSETIGGVTLPSYRGDAVNGPAFTAASRTPDPRRLLDAHRQAQVTIELLHAYASASYADLAELHAETGLEGPLRPVSMFTSHEALLLNYEQALTRWDAPSESWWATTGHMLWIGDRTRQLDGAHVEFCRGVANPIGLKCGPSLKVDELLRLVERLDPENRAGRLVLIGRFGSAKVAEHLPELMRATRRAGRNLVWTIDPMHGNTRSAGARKTRLVSDILAEIAAFFAIARAEGVHPGGMHLEMTGGDVTECLGGSASLVEEDLERRYLTHCDPRLNRGQAIDVAAAVAGLLAPERRSDAA</sequence>
<dbReference type="EMBL" id="RWJF01000001">
    <property type="protein sequence ID" value="RST29535.1"/>
    <property type="molecule type" value="Genomic_DNA"/>
</dbReference>
<keyword evidence="3" id="KW-0104">Cadmium</keyword>
<dbReference type="GO" id="GO:0009073">
    <property type="term" value="P:aromatic amino acid family biosynthetic process"/>
    <property type="evidence" value="ECO:0007669"/>
    <property type="project" value="InterPro"/>
</dbReference>
<dbReference type="Gene3D" id="1.20.59.10">
    <property type="entry name" value="Chorismate mutase"/>
    <property type="match status" value="1"/>
</dbReference>
<gene>
    <name evidence="7" type="ORF">HMF7854_00820</name>
</gene>
<dbReference type="InterPro" id="IPR002480">
    <property type="entry name" value="DAHP_synth_2"/>
</dbReference>
<dbReference type="PROSITE" id="PS51168">
    <property type="entry name" value="CHORISMATE_MUT_2"/>
    <property type="match status" value="1"/>
</dbReference>
<dbReference type="AlphaFoldDB" id="A0A3R9YGQ0"/>
<dbReference type="Gene3D" id="3.20.20.70">
    <property type="entry name" value="Aldolase class I"/>
    <property type="match status" value="1"/>
</dbReference>
<evidence type="ECO:0000256" key="5">
    <source>
        <dbReference type="SAM" id="Coils"/>
    </source>
</evidence>
<feature type="binding site" evidence="3">
    <location>
        <position position="516"/>
    </location>
    <ligand>
        <name>Mn(2+)</name>
        <dbReference type="ChEBI" id="CHEBI:29035"/>
    </ligand>
</feature>
<feature type="binding site" evidence="3">
    <location>
        <position position="587"/>
    </location>
    <ligand>
        <name>Mn(2+)</name>
        <dbReference type="ChEBI" id="CHEBI:29035"/>
    </ligand>
</feature>
<dbReference type="InterPro" id="IPR036979">
    <property type="entry name" value="CM_dom_sf"/>
</dbReference>
<feature type="binding site" evidence="3">
    <location>
        <position position="484"/>
    </location>
    <ligand>
        <name>phosphoenolpyruvate</name>
        <dbReference type="ChEBI" id="CHEBI:58702"/>
    </ligand>
</feature>
<dbReference type="GO" id="GO:0003849">
    <property type="term" value="F:3-deoxy-7-phosphoheptulonate synthase activity"/>
    <property type="evidence" value="ECO:0007669"/>
    <property type="project" value="UniProtKB-EC"/>
</dbReference>
<evidence type="ECO:0000313" key="7">
    <source>
        <dbReference type="EMBL" id="RST29535.1"/>
    </source>
</evidence>
<comment type="similarity">
    <text evidence="1 4">Belongs to the class-II DAHP synthase family.</text>
</comment>
<dbReference type="OrthoDB" id="9766852at2"/>
<evidence type="ECO:0000256" key="2">
    <source>
        <dbReference type="ARBA" id="ARBA00022679"/>
    </source>
</evidence>
<dbReference type="GO" id="GO:0004106">
    <property type="term" value="F:chorismate mutase activity"/>
    <property type="evidence" value="ECO:0007669"/>
    <property type="project" value="InterPro"/>
</dbReference>
<keyword evidence="2 4" id="KW-0808">Transferase</keyword>
<feature type="domain" description="Chorismate mutase" evidence="6">
    <location>
        <begin position="3"/>
        <end position="94"/>
    </location>
</feature>
<comment type="caution">
    <text evidence="7">The sequence shown here is derived from an EMBL/GenBank/DDBJ whole genome shotgun (WGS) entry which is preliminary data.</text>
</comment>
<proteinExistence type="inferred from homology"/>
<evidence type="ECO:0000256" key="1">
    <source>
        <dbReference type="ARBA" id="ARBA00008911"/>
    </source>
</evidence>
<dbReference type="SUPFAM" id="SSF51569">
    <property type="entry name" value="Aldolase"/>
    <property type="match status" value="1"/>
</dbReference>
<dbReference type="Proteomes" id="UP000274661">
    <property type="component" value="Unassembled WGS sequence"/>
</dbReference>
<keyword evidence="3" id="KW-0464">Manganese</keyword>
<evidence type="ECO:0000313" key="8">
    <source>
        <dbReference type="Proteomes" id="UP000274661"/>
    </source>
</evidence>
<evidence type="ECO:0000256" key="4">
    <source>
        <dbReference type="RuleBase" id="RU363071"/>
    </source>
</evidence>
<dbReference type="PANTHER" id="PTHR21337:SF0">
    <property type="entry name" value="PHOSPHO-2-DEHYDRO-3-DEOXYHEPTONATE ALDOLASE"/>
    <property type="match status" value="1"/>
</dbReference>
<keyword evidence="5" id="KW-0175">Coiled coil</keyword>
<comment type="catalytic activity">
    <reaction evidence="4">
        <text>D-erythrose 4-phosphate + phosphoenolpyruvate + H2O = 7-phospho-2-dehydro-3-deoxy-D-arabino-heptonate + phosphate</text>
        <dbReference type="Rhea" id="RHEA:14717"/>
        <dbReference type="ChEBI" id="CHEBI:15377"/>
        <dbReference type="ChEBI" id="CHEBI:16897"/>
        <dbReference type="ChEBI" id="CHEBI:43474"/>
        <dbReference type="ChEBI" id="CHEBI:58394"/>
        <dbReference type="ChEBI" id="CHEBI:58702"/>
        <dbReference type="EC" id="2.5.1.54"/>
    </reaction>
</comment>
<protein>
    <recommendedName>
        <fullName evidence="4">Phospho-2-dehydro-3-deoxyheptonate aldolase</fullName>
        <ecNumber evidence="4">2.5.1.54</ecNumber>
    </recommendedName>
</protein>
<reference evidence="7 8" key="1">
    <citation type="submission" date="2018-12" db="EMBL/GenBank/DDBJ databases">
        <title>Sphingomonas sp. HMF7854 Genome sequencing and assembly.</title>
        <authorList>
            <person name="Cha I."/>
            <person name="Kang H."/>
            <person name="Kim H."/>
            <person name="Kang J."/>
            <person name="Joh K."/>
        </authorList>
    </citation>
    <scope>NUCLEOTIDE SEQUENCE [LARGE SCALE GENOMIC DNA]</scope>
    <source>
        <strain evidence="7 8">HMF7854</strain>
    </source>
</reference>
<dbReference type="Pfam" id="PF01817">
    <property type="entry name" value="CM_2"/>
    <property type="match status" value="1"/>
</dbReference>
<accession>A0A3R9YGQ0</accession>
<evidence type="ECO:0000256" key="3">
    <source>
        <dbReference type="PIRSR" id="PIRSR602480-1"/>
    </source>
</evidence>
<feature type="binding site" evidence="3">
    <location>
        <position position="453"/>
    </location>
    <ligand>
        <name>phosphoenolpyruvate</name>
        <dbReference type="ChEBI" id="CHEBI:58702"/>
    </ligand>
</feature>
<name>A0A3R9YGQ0_9SPHN</name>
<feature type="binding site" evidence="3">
    <location>
        <position position="265"/>
    </location>
    <ligand>
        <name>Mn(2+)</name>
        <dbReference type="ChEBI" id="CHEBI:29035"/>
    </ligand>
</feature>
<dbReference type="InterPro" id="IPR002701">
    <property type="entry name" value="CM_II_prokaryot"/>
</dbReference>
<keyword evidence="8" id="KW-1185">Reference proteome</keyword>
<comment type="cofactor">
    <cofactor evidence="3">
        <name>Mn(2+)</name>
        <dbReference type="ChEBI" id="CHEBI:29035"/>
    </cofactor>
    <cofactor evidence="3">
        <name>Co(2+)</name>
        <dbReference type="ChEBI" id="CHEBI:48828"/>
    </cofactor>
    <cofactor evidence="3">
        <name>Cd(2+)</name>
        <dbReference type="ChEBI" id="CHEBI:48775"/>
    </cofactor>
    <text evidence="3">Binds 1 divalent cation per subunit. The enzyme is active with manganese, cobalt or cadmium ions.</text>
</comment>
<feature type="binding site" evidence="3">
    <location>
        <position position="557"/>
    </location>
    <ligand>
        <name>Mn(2+)</name>
        <dbReference type="ChEBI" id="CHEBI:29035"/>
    </ligand>
</feature>
<dbReference type="SUPFAM" id="SSF48600">
    <property type="entry name" value="Chorismate mutase II"/>
    <property type="match status" value="1"/>
</dbReference>
<dbReference type="PANTHER" id="PTHR21337">
    <property type="entry name" value="PHOSPHO-2-DEHYDRO-3-DEOXYHEPTONATE ALDOLASE 1, 2"/>
    <property type="match status" value="1"/>
</dbReference>
<dbReference type="InterPro" id="IPR036263">
    <property type="entry name" value="Chorismate_II_sf"/>
</dbReference>